<dbReference type="GO" id="GO:0004467">
    <property type="term" value="F:long-chain fatty acid-CoA ligase activity"/>
    <property type="evidence" value="ECO:0007669"/>
    <property type="project" value="UniProtKB-EC"/>
</dbReference>
<evidence type="ECO:0000256" key="4">
    <source>
        <dbReference type="ARBA" id="ARBA00006432"/>
    </source>
</evidence>
<keyword evidence="6" id="KW-0547">Nucleotide-binding</keyword>
<evidence type="ECO:0000256" key="10">
    <source>
        <dbReference type="ARBA" id="ARBA00023098"/>
    </source>
</evidence>
<comment type="subcellular location">
    <subcellularLocation>
        <location evidence="2">Membrane</location>
        <topology evidence="2">Peripheral membrane protein</topology>
    </subcellularLocation>
</comment>
<comment type="pathway">
    <text evidence="3">Lipid metabolism; fatty acid beta-oxidation.</text>
</comment>
<dbReference type="InterPro" id="IPR020845">
    <property type="entry name" value="AMP-binding_CS"/>
</dbReference>
<evidence type="ECO:0000256" key="11">
    <source>
        <dbReference type="ARBA" id="ARBA00023136"/>
    </source>
</evidence>
<evidence type="ECO:0000256" key="9">
    <source>
        <dbReference type="ARBA" id="ARBA00022842"/>
    </source>
</evidence>
<proteinExistence type="inferred from homology"/>
<sequence length="558" mass="62118">MQKPWLKSYPTGIKEEIDINAYSSVANIFDSSVAQFGELPAYTNFGKTLSFHDADIYTAQLGAYLKNELGLVKGDRVAVMMPNLLQNPIAIFAILRAGLVVVNTNPLYTTRELKHQLNDSGAKAIIIVENFANVLEKVIDETQIEKVITTKMGDMLSPVKGFIINTVVKYIKKMVPAYHLKNAITFKQALKLGAQHRFQTVATNHEDIAFLQYTGGTTGVSKGAILTNKNMVSNVSQASEWIRPFIGKEKSTIITALPLYHIFSLTANCLTFMRYGWCNYLITNPRDINGFVKELKKTDFRVFTGVNTLFNGLLNHPDFKTIDFSKFLFALGGGMAVQRGVAERWREVTGTTLIEAYGLTETSPAACMNPMNLKEFNGKIGLPISSTEVSMQDDDWNEVALGEHGEICIRGPQVMKGYWQRPKETSNVLSNEGWLHTGDIGFIDESGFVQIVDRKKDMILVSGFNVFPNEVEEVLAGHPDVVEVGVIGKPDEHSGEVVMAVVVKSDDSLTEETLRDFCRKGLTSYKVPKSIIFTDELPKTNVGKILRRELRDKYITGT</sequence>
<keyword evidence="5 17" id="KW-0436">Ligase</keyword>
<evidence type="ECO:0000256" key="2">
    <source>
        <dbReference type="ARBA" id="ARBA00004170"/>
    </source>
</evidence>
<gene>
    <name evidence="17" type="ORF">MNBD_GAMMA06-730</name>
</gene>
<evidence type="ECO:0000256" key="13">
    <source>
        <dbReference type="ARBA" id="ARBA00039545"/>
    </source>
</evidence>
<dbReference type="InterPro" id="IPR000873">
    <property type="entry name" value="AMP-dep_synth/lig_dom"/>
</dbReference>
<accession>A0A3B0WSB2</accession>
<organism evidence="17">
    <name type="scientific">hydrothermal vent metagenome</name>
    <dbReference type="NCBI Taxonomy" id="652676"/>
    <lineage>
        <taxon>unclassified sequences</taxon>
        <taxon>metagenomes</taxon>
        <taxon>ecological metagenomes</taxon>
    </lineage>
</organism>
<dbReference type="Gene3D" id="3.40.50.980">
    <property type="match status" value="2"/>
</dbReference>
<evidence type="ECO:0000256" key="12">
    <source>
        <dbReference type="ARBA" id="ARBA00026121"/>
    </source>
</evidence>
<name>A0A3B0WSB2_9ZZZZ</name>
<dbReference type="PANTHER" id="PTHR43767">
    <property type="entry name" value="LONG-CHAIN-FATTY-ACID--COA LIGASE"/>
    <property type="match status" value="1"/>
</dbReference>
<dbReference type="InterPro" id="IPR050237">
    <property type="entry name" value="ATP-dep_AMP-bd_enzyme"/>
</dbReference>
<dbReference type="InterPro" id="IPR045851">
    <property type="entry name" value="AMP-bd_C_sf"/>
</dbReference>
<feature type="domain" description="AMP-dependent synthetase/ligase" evidence="15">
    <location>
        <begin position="29"/>
        <end position="419"/>
    </location>
</feature>
<dbReference type="EMBL" id="UOFD01000063">
    <property type="protein sequence ID" value="VAW53507.1"/>
    <property type="molecule type" value="Genomic_DNA"/>
</dbReference>
<evidence type="ECO:0000256" key="14">
    <source>
        <dbReference type="ARBA" id="ARBA00042773"/>
    </source>
</evidence>
<keyword evidence="10" id="KW-0443">Lipid metabolism</keyword>
<dbReference type="EC" id="6.2.1.3" evidence="12"/>
<dbReference type="SUPFAM" id="SSF56801">
    <property type="entry name" value="Acetyl-CoA synthetase-like"/>
    <property type="match status" value="1"/>
</dbReference>
<evidence type="ECO:0000256" key="8">
    <source>
        <dbReference type="ARBA" id="ARBA00022840"/>
    </source>
</evidence>
<evidence type="ECO:0000256" key="3">
    <source>
        <dbReference type="ARBA" id="ARBA00005005"/>
    </source>
</evidence>
<dbReference type="Gene3D" id="2.30.38.10">
    <property type="entry name" value="Luciferase, Domain 3"/>
    <property type="match status" value="1"/>
</dbReference>
<dbReference type="GO" id="GO:0016020">
    <property type="term" value="C:membrane"/>
    <property type="evidence" value="ECO:0007669"/>
    <property type="project" value="UniProtKB-SubCell"/>
</dbReference>
<keyword evidence="9" id="KW-0460">Magnesium</keyword>
<comment type="similarity">
    <text evidence="4">Belongs to the ATP-dependent AMP-binding enzyme family.</text>
</comment>
<keyword evidence="7" id="KW-0276">Fatty acid metabolism</keyword>
<feature type="domain" description="AMP-binding enzyme C-terminal" evidence="16">
    <location>
        <begin position="470"/>
        <end position="544"/>
    </location>
</feature>
<dbReference type="FunFam" id="3.40.50.12780:FF:000003">
    <property type="entry name" value="Long-chain-fatty-acid--CoA ligase FadD"/>
    <property type="match status" value="1"/>
</dbReference>
<dbReference type="GO" id="GO:0005524">
    <property type="term" value="F:ATP binding"/>
    <property type="evidence" value="ECO:0007669"/>
    <property type="project" value="UniProtKB-KW"/>
</dbReference>
<protein>
    <recommendedName>
        <fullName evidence="13">Long-chain-fatty-acid--CoA ligase</fullName>
        <ecNumber evidence="12">6.2.1.3</ecNumber>
    </recommendedName>
    <alternativeName>
        <fullName evidence="14">Long-chain acyl-CoA synthetase</fullName>
    </alternativeName>
</protein>
<evidence type="ECO:0000259" key="15">
    <source>
        <dbReference type="Pfam" id="PF00501"/>
    </source>
</evidence>
<comment type="cofactor">
    <cofactor evidence="1">
        <name>Mg(2+)</name>
        <dbReference type="ChEBI" id="CHEBI:18420"/>
    </cofactor>
</comment>
<dbReference type="Gene3D" id="3.30.300.30">
    <property type="match status" value="1"/>
</dbReference>
<dbReference type="AlphaFoldDB" id="A0A3B0WSB2"/>
<evidence type="ECO:0000259" key="16">
    <source>
        <dbReference type="Pfam" id="PF13193"/>
    </source>
</evidence>
<dbReference type="CDD" id="cd05936">
    <property type="entry name" value="FC-FACS_FadD_like"/>
    <property type="match status" value="1"/>
</dbReference>
<evidence type="ECO:0000256" key="1">
    <source>
        <dbReference type="ARBA" id="ARBA00001946"/>
    </source>
</evidence>
<dbReference type="InterPro" id="IPR025110">
    <property type="entry name" value="AMP-bd_C"/>
</dbReference>
<evidence type="ECO:0000256" key="7">
    <source>
        <dbReference type="ARBA" id="ARBA00022832"/>
    </source>
</evidence>
<dbReference type="PANTHER" id="PTHR43767:SF8">
    <property type="entry name" value="LONG-CHAIN-FATTY-ACID--COA LIGASE"/>
    <property type="match status" value="1"/>
</dbReference>
<dbReference type="Pfam" id="PF00501">
    <property type="entry name" value="AMP-binding"/>
    <property type="match status" value="1"/>
</dbReference>
<evidence type="ECO:0000313" key="17">
    <source>
        <dbReference type="EMBL" id="VAW53507.1"/>
    </source>
</evidence>
<reference evidence="17" key="1">
    <citation type="submission" date="2018-06" db="EMBL/GenBank/DDBJ databases">
        <authorList>
            <person name="Zhirakovskaya E."/>
        </authorList>
    </citation>
    <scope>NUCLEOTIDE SEQUENCE</scope>
</reference>
<keyword evidence="11" id="KW-0472">Membrane</keyword>
<evidence type="ECO:0000256" key="5">
    <source>
        <dbReference type="ARBA" id="ARBA00022598"/>
    </source>
</evidence>
<keyword evidence="8" id="KW-0067">ATP-binding</keyword>
<evidence type="ECO:0000256" key="6">
    <source>
        <dbReference type="ARBA" id="ARBA00022741"/>
    </source>
</evidence>
<dbReference type="FunFam" id="3.30.300.30:FF:000006">
    <property type="entry name" value="Long-chain-fatty-acid--CoA ligase FadD"/>
    <property type="match status" value="1"/>
</dbReference>
<dbReference type="PROSITE" id="PS00455">
    <property type="entry name" value="AMP_BINDING"/>
    <property type="match status" value="1"/>
</dbReference>
<dbReference type="Pfam" id="PF13193">
    <property type="entry name" value="AMP-binding_C"/>
    <property type="match status" value="1"/>
</dbReference>